<feature type="transmembrane region" description="Helical" evidence="1">
    <location>
        <begin position="287"/>
        <end position="305"/>
    </location>
</feature>
<feature type="transmembrane region" description="Helical" evidence="1">
    <location>
        <begin position="366"/>
        <end position="384"/>
    </location>
</feature>
<feature type="domain" description="Lnb N-terminal periplasmic" evidence="3">
    <location>
        <begin position="27"/>
        <end position="170"/>
    </location>
</feature>
<dbReference type="InterPro" id="IPR025178">
    <property type="entry name" value="Lnb_N"/>
</dbReference>
<keyword evidence="1" id="KW-0812">Transmembrane</keyword>
<reference evidence="5 6" key="1">
    <citation type="submission" date="2019-03" db="EMBL/GenBank/DDBJ databases">
        <authorList>
            <person name="Kim M.K.M."/>
        </authorList>
    </citation>
    <scope>NUCLEOTIDE SEQUENCE [LARGE SCALE GENOMIC DNA]</scope>
    <source>
        <strain evidence="5 6">17J68-15</strain>
    </source>
</reference>
<dbReference type="OrthoDB" id="319167at2"/>
<protein>
    <submittedName>
        <fullName evidence="5">DUF4105 domain-containing protein</fullName>
    </submittedName>
</protein>
<dbReference type="InterPro" id="IPR057436">
    <property type="entry name" value="5TMH_Lnb"/>
</dbReference>
<organism evidence="5 6">
    <name type="scientific">Flaviaesturariibacter aridisoli</name>
    <dbReference type="NCBI Taxonomy" id="2545761"/>
    <lineage>
        <taxon>Bacteria</taxon>
        <taxon>Pseudomonadati</taxon>
        <taxon>Bacteroidota</taxon>
        <taxon>Chitinophagia</taxon>
        <taxon>Chitinophagales</taxon>
        <taxon>Chitinophagaceae</taxon>
        <taxon>Flaviaestuariibacter</taxon>
    </lineage>
</organism>
<feature type="transmembrane region" description="Helical" evidence="1">
    <location>
        <begin position="339"/>
        <end position="360"/>
    </location>
</feature>
<dbReference type="Pfam" id="PF13387">
    <property type="entry name" value="Lnb_N"/>
    <property type="match status" value="1"/>
</dbReference>
<dbReference type="Pfam" id="PF25221">
    <property type="entry name" value="5TMH_Lnb"/>
    <property type="match status" value="1"/>
</dbReference>
<evidence type="ECO:0000259" key="3">
    <source>
        <dbReference type="Pfam" id="PF13387"/>
    </source>
</evidence>
<evidence type="ECO:0000313" key="5">
    <source>
        <dbReference type="EMBL" id="TCZ75016.1"/>
    </source>
</evidence>
<gene>
    <name evidence="5" type="ORF">E0486_01540</name>
</gene>
<dbReference type="Proteomes" id="UP000295164">
    <property type="component" value="Unassembled WGS sequence"/>
</dbReference>
<dbReference type="EMBL" id="SKFH01000001">
    <property type="protein sequence ID" value="TCZ75016.1"/>
    <property type="molecule type" value="Genomic_DNA"/>
</dbReference>
<feature type="transmembrane region" description="Helical" evidence="1">
    <location>
        <begin position="257"/>
        <end position="275"/>
    </location>
</feature>
<evidence type="ECO:0000256" key="2">
    <source>
        <dbReference type="SAM" id="SignalP"/>
    </source>
</evidence>
<keyword evidence="2" id="KW-0732">Signal</keyword>
<proteinExistence type="predicted"/>
<name>A0A4R4E5T5_9BACT</name>
<feature type="chain" id="PRO_5020894190" evidence="2">
    <location>
        <begin position="23"/>
        <end position="398"/>
    </location>
</feature>
<evidence type="ECO:0000256" key="1">
    <source>
        <dbReference type="SAM" id="Phobius"/>
    </source>
</evidence>
<evidence type="ECO:0000259" key="4">
    <source>
        <dbReference type="Pfam" id="PF25221"/>
    </source>
</evidence>
<comment type="caution">
    <text evidence="5">The sequence shown here is derived from an EMBL/GenBank/DDBJ whole genome shotgun (WGS) entry which is preliminary data.</text>
</comment>
<feature type="domain" description="Lnb-like transmembrane" evidence="4">
    <location>
        <begin position="255"/>
        <end position="384"/>
    </location>
</feature>
<keyword evidence="1" id="KW-0472">Membrane</keyword>
<feature type="signal peptide" evidence="2">
    <location>
        <begin position="1"/>
        <end position="22"/>
    </location>
</feature>
<accession>A0A4R4E5T5</accession>
<keyword evidence="6" id="KW-1185">Reference proteome</keyword>
<sequence length="398" mass="44960">MGVRRIFFLLSCFCFLLTGLRAQETCSLRITLLTCSPGTELYSIFGHTALRVQNTVSGTDDVYNYGTFEFGDDFYIKFIRGRLPYYLDVEPMPYFLYGYRLEGRSVVEQEVLLDCAQKTALLQALQTNLLPANRQYRYDFLFDNCTTRAAEMIYRQAGAQVSTAGVIPADRTKAPTFRNLIHEYLDRGRQPWSKLGIDLLLGARLDRRVHNREAQFLPEKLLQGIGGATAGGRPLVSAPQNVLQLPPLDPGYSPSPLLVFGLLLALVGVLSFVPARGVRRALTVFDFLLFALAGIVGVVLLFMWFGTDHSVCRNNWNLLWALPTHLLAAPFLRRERRWIHWYLLATMVINSALLLGWIFLPQELNIGFLPIVLLLLLRAWLIVLKPHHNPEANAPAGH</sequence>
<dbReference type="AlphaFoldDB" id="A0A4R4E5T5"/>
<keyword evidence="1" id="KW-1133">Transmembrane helix</keyword>
<evidence type="ECO:0000313" key="6">
    <source>
        <dbReference type="Proteomes" id="UP000295164"/>
    </source>
</evidence>